<evidence type="ECO:0000313" key="2">
    <source>
        <dbReference type="EMBL" id="PZT53271.1"/>
    </source>
</evidence>
<protein>
    <recommendedName>
        <fullName evidence="1">DUF6933 domain-containing protein</fullName>
    </recommendedName>
</protein>
<dbReference type="AlphaFoldDB" id="A0A2W6NBX0"/>
<name>A0A2W6NBX0_9BACL</name>
<reference evidence="2 3" key="1">
    <citation type="submission" date="2018-06" db="EMBL/GenBank/DDBJ databases">
        <title>Isolation of heavy metals resistant Paenibacillus silvae NC2 from Gold-Copper mine in ZiJin, China.</title>
        <authorList>
            <person name="Xu J."/>
            <person name="Mazhar H.S."/>
            <person name="Rensing C."/>
        </authorList>
    </citation>
    <scope>NUCLEOTIDE SEQUENCE [LARGE SCALE GENOMIC DNA]</scope>
    <source>
        <strain evidence="2 3">NC2</strain>
    </source>
</reference>
<dbReference type="Pfam" id="PF22016">
    <property type="entry name" value="DUF6933"/>
    <property type="match status" value="1"/>
</dbReference>
<comment type="caution">
    <text evidence="2">The sequence shown here is derived from an EMBL/GenBank/DDBJ whole genome shotgun (WGS) entry which is preliminary data.</text>
</comment>
<dbReference type="Proteomes" id="UP000249204">
    <property type="component" value="Unassembled WGS sequence"/>
</dbReference>
<gene>
    <name evidence="2" type="ORF">DN757_23445</name>
</gene>
<evidence type="ECO:0000313" key="3">
    <source>
        <dbReference type="Proteomes" id="UP000249204"/>
    </source>
</evidence>
<dbReference type="InterPro" id="IPR053864">
    <property type="entry name" value="DUF6933"/>
</dbReference>
<proteinExistence type="predicted"/>
<evidence type="ECO:0000259" key="1">
    <source>
        <dbReference type="Pfam" id="PF22016"/>
    </source>
</evidence>
<organism evidence="2 3">
    <name type="scientific">Paenibacillus silvae</name>
    <dbReference type="NCBI Taxonomy" id="1325358"/>
    <lineage>
        <taxon>Bacteria</taxon>
        <taxon>Bacillati</taxon>
        <taxon>Bacillota</taxon>
        <taxon>Bacilli</taxon>
        <taxon>Bacillales</taxon>
        <taxon>Paenibacillaceae</taxon>
        <taxon>Paenibacillus</taxon>
    </lineage>
</organism>
<feature type="domain" description="DUF6933" evidence="1">
    <location>
        <begin position="3"/>
        <end position="77"/>
    </location>
</feature>
<dbReference type="EMBL" id="QKWW01000074">
    <property type="protein sequence ID" value="PZT53271.1"/>
    <property type="molecule type" value="Genomic_DNA"/>
</dbReference>
<sequence length="91" mass="10898">MVVENIPQEWARYYLDQCNERLISKTDSRSIVGTMTDLMFIMKAIEPEDNGFRDKDVRHKANNRSIYKPIDYQEPIRVFVKELQKRFEAVK</sequence>
<accession>A0A2W6NBX0</accession>